<dbReference type="CDD" id="cd00340">
    <property type="entry name" value="GSH_Peroxidase"/>
    <property type="match status" value="1"/>
</dbReference>
<evidence type="ECO:0000256" key="1">
    <source>
        <dbReference type="ARBA" id="ARBA00006926"/>
    </source>
</evidence>
<dbReference type="PRINTS" id="PR01011">
    <property type="entry name" value="GLUTPROXDASE"/>
</dbReference>
<sequence>MKKLFLSFLTLGMISLGTAQQSSQKKNNTVTQKKVAPASIHHFKIKALDGSVIDFSQFKGKKILIVNTASKCGYTPQYEQLEKLYQQYKNQLVIVGFPSDNFGGQELDTDKEIASFCKVNYGVTFPMATKVDVKGSQATPIFKFLTQKSLNRVKDTEIKWNFTKFLLDEKGKLMDSFPSKVEPLSQEIQKHLK</sequence>
<dbReference type="Pfam" id="PF00255">
    <property type="entry name" value="GSHPx"/>
    <property type="match status" value="1"/>
</dbReference>
<accession>A0A376C1A4</accession>
<keyword evidence="2 5" id="KW-0575">Peroxidase</keyword>
<dbReference type="InterPro" id="IPR036249">
    <property type="entry name" value="Thioredoxin-like_sf"/>
</dbReference>
<feature type="signal peptide" evidence="6">
    <location>
        <begin position="1"/>
        <end position="19"/>
    </location>
</feature>
<evidence type="ECO:0000256" key="4">
    <source>
        <dbReference type="PIRSR" id="PIRSR000303-1"/>
    </source>
</evidence>
<proteinExistence type="inferred from homology"/>
<reference evidence="7 8" key="1">
    <citation type="submission" date="2018-06" db="EMBL/GenBank/DDBJ databases">
        <authorList>
            <consortium name="Pathogen Informatics"/>
            <person name="Doyle S."/>
        </authorList>
    </citation>
    <scope>NUCLEOTIDE SEQUENCE [LARGE SCALE GENOMIC DNA]</scope>
    <source>
        <strain evidence="7 8">NCTC11661</strain>
    </source>
</reference>
<dbReference type="PROSITE" id="PS00460">
    <property type="entry name" value="GLUTATHIONE_PEROXID_1"/>
    <property type="match status" value="1"/>
</dbReference>
<gene>
    <name evidence="7" type="primary">bsaA</name>
    <name evidence="7" type="ORF">NCTC11661_01251</name>
</gene>
<feature type="active site" evidence="4">
    <location>
        <position position="72"/>
    </location>
</feature>
<evidence type="ECO:0000256" key="3">
    <source>
        <dbReference type="ARBA" id="ARBA00023002"/>
    </source>
</evidence>
<keyword evidence="3 5" id="KW-0560">Oxidoreductase</keyword>
<name>A0A376C1A4_9FLAO</name>
<dbReference type="InterPro" id="IPR000889">
    <property type="entry name" value="Glutathione_peroxidase"/>
</dbReference>
<dbReference type="FunFam" id="3.40.30.10:FF:000010">
    <property type="entry name" value="Glutathione peroxidase"/>
    <property type="match status" value="1"/>
</dbReference>
<dbReference type="PIRSF" id="PIRSF000303">
    <property type="entry name" value="Glutathion_perox"/>
    <property type="match status" value="1"/>
</dbReference>
<dbReference type="InterPro" id="IPR029759">
    <property type="entry name" value="GPX_AS"/>
</dbReference>
<dbReference type="PROSITE" id="PS51355">
    <property type="entry name" value="GLUTATHIONE_PEROXID_3"/>
    <property type="match status" value="1"/>
</dbReference>
<dbReference type="Gene3D" id="3.40.30.10">
    <property type="entry name" value="Glutaredoxin"/>
    <property type="match status" value="1"/>
</dbReference>
<dbReference type="EMBL" id="UFTJ01000002">
    <property type="protein sequence ID" value="SSZ55852.1"/>
    <property type="molecule type" value="Genomic_DNA"/>
</dbReference>
<feature type="chain" id="PRO_5016623068" description="Glutathione peroxidase" evidence="6">
    <location>
        <begin position="20"/>
        <end position="193"/>
    </location>
</feature>
<evidence type="ECO:0000313" key="8">
    <source>
        <dbReference type="Proteomes" id="UP000255515"/>
    </source>
</evidence>
<dbReference type="SUPFAM" id="SSF52833">
    <property type="entry name" value="Thioredoxin-like"/>
    <property type="match status" value="1"/>
</dbReference>
<organism evidence="7 8">
    <name type="scientific">Bergeyella zoohelcum</name>
    <dbReference type="NCBI Taxonomy" id="1015"/>
    <lineage>
        <taxon>Bacteria</taxon>
        <taxon>Pseudomonadati</taxon>
        <taxon>Bacteroidota</taxon>
        <taxon>Flavobacteriia</taxon>
        <taxon>Flavobacteriales</taxon>
        <taxon>Weeksellaceae</taxon>
        <taxon>Bergeyella</taxon>
    </lineage>
</organism>
<protein>
    <recommendedName>
        <fullName evidence="5">Glutathione peroxidase</fullName>
    </recommendedName>
</protein>
<dbReference type="RefSeq" id="WP_002688810.1">
    <property type="nucleotide sequence ID" value="NZ_UFTJ01000002.1"/>
</dbReference>
<dbReference type="AlphaFoldDB" id="A0A376C1A4"/>
<comment type="similarity">
    <text evidence="1 5">Belongs to the glutathione peroxidase family.</text>
</comment>
<evidence type="ECO:0000313" key="7">
    <source>
        <dbReference type="EMBL" id="SSZ55852.1"/>
    </source>
</evidence>
<dbReference type="Proteomes" id="UP000255515">
    <property type="component" value="Unassembled WGS sequence"/>
</dbReference>
<evidence type="ECO:0000256" key="2">
    <source>
        <dbReference type="ARBA" id="ARBA00022559"/>
    </source>
</evidence>
<dbReference type="PANTHER" id="PTHR11592:SF134">
    <property type="entry name" value="PHOSPHOLIPID HYDROPEROXIDE GLUTATHIONE PEROXIDASE"/>
    <property type="match status" value="1"/>
</dbReference>
<dbReference type="GO" id="GO:0006979">
    <property type="term" value="P:response to oxidative stress"/>
    <property type="evidence" value="ECO:0007669"/>
    <property type="project" value="InterPro"/>
</dbReference>
<dbReference type="GO" id="GO:0004601">
    <property type="term" value="F:peroxidase activity"/>
    <property type="evidence" value="ECO:0007669"/>
    <property type="project" value="UniProtKB-KW"/>
</dbReference>
<evidence type="ECO:0000256" key="5">
    <source>
        <dbReference type="RuleBase" id="RU000499"/>
    </source>
</evidence>
<evidence type="ECO:0000256" key="6">
    <source>
        <dbReference type="SAM" id="SignalP"/>
    </source>
</evidence>
<keyword evidence="6" id="KW-0732">Signal</keyword>
<dbReference type="PANTHER" id="PTHR11592">
    <property type="entry name" value="GLUTATHIONE PEROXIDASE"/>
    <property type="match status" value="1"/>
</dbReference>